<evidence type="ECO:0000313" key="2">
    <source>
        <dbReference type="Proteomes" id="UP000597762"/>
    </source>
</evidence>
<accession>A0A812EA31</accession>
<evidence type="ECO:0000313" key="1">
    <source>
        <dbReference type="EMBL" id="CAE1316439.1"/>
    </source>
</evidence>
<gene>
    <name evidence="1" type="ORF">SPHA_67149</name>
</gene>
<proteinExistence type="predicted"/>
<dbReference type="Proteomes" id="UP000597762">
    <property type="component" value="Unassembled WGS sequence"/>
</dbReference>
<sequence length="151" mass="17374">MAFSNYLASCVRSVVCISLYVSKSIYLSIYLSIYQSIYLNSYRLSFSRFFFLVELEWPFISVELHKPPTGAPFLTWSFISFISEQSFSEKPLRVVVSPLLTVHEGYSVLSPFSLVSSFHPGTLVPRSPITRPCLFTRYERSSRVKPRAKSY</sequence>
<name>A0A812EA31_ACAPH</name>
<keyword evidence="2" id="KW-1185">Reference proteome</keyword>
<dbReference type="EMBL" id="CAHIKZ030004860">
    <property type="protein sequence ID" value="CAE1316439.1"/>
    <property type="molecule type" value="Genomic_DNA"/>
</dbReference>
<protein>
    <submittedName>
        <fullName evidence="1">Uncharacterized protein</fullName>
    </submittedName>
</protein>
<reference evidence="1" key="1">
    <citation type="submission" date="2021-01" db="EMBL/GenBank/DDBJ databases">
        <authorList>
            <person name="Li R."/>
            <person name="Bekaert M."/>
        </authorList>
    </citation>
    <scope>NUCLEOTIDE SEQUENCE</scope>
    <source>
        <strain evidence="1">Farmed</strain>
    </source>
</reference>
<comment type="caution">
    <text evidence="1">The sequence shown here is derived from an EMBL/GenBank/DDBJ whole genome shotgun (WGS) entry which is preliminary data.</text>
</comment>
<dbReference type="AlphaFoldDB" id="A0A812EA31"/>
<organism evidence="1 2">
    <name type="scientific">Acanthosepion pharaonis</name>
    <name type="common">Pharaoh cuttlefish</name>
    <name type="synonym">Sepia pharaonis</name>
    <dbReference type="NCBI Taxonomy" id="158019"/>
    <lineage>
        <taxon>Eukaryota</taxon>
        <taxon>Metazoa</taxon>
        <taxon>Spiralia</taxon>
        <taxon>Lophotrochozoa</taxon>
        <taxon>Mollusca</taxon>
        <taxon>Cephalopoda</taxon>
        <taxon>Coleoidea</taxon>
        <taxon>Decapodiformes</taxon>
        <taxon>Sepiida</taxon>
        <taxon>Sepiina</taxon>
        <taxon>Sepiidae</taxon>
        <taxon>Acanthosepion</taxon>
    </lineage>
</organism>